<evidence type="ECO:0000313" key="3">
    <source>
        <dbReference type="Proteomes" id="UP001293254"/>
    </source>
</evidence>
<dbReference type="EMBL" id="JACGWO010000007">
    <property type="protein sequence ID" value="KAK4423429.1"/>
    <property type="molecule type" value="Genomic_DNA"/>
</dbReference>
<feature type="transmembrane region" description="Helical" evidence="1">
    <location>
        <begin position="36"/>
        <end position="57"/>
    </location>
</feature>
<reference evidence="2" key="1">
    <citation type="submission" date="2020-06" db="EMBL/GenBank/DDBJ databases">
        <authorList>
            <person name="Li T."/>
            <person name="Hu X."/>
            <person name="Zhang T."/>
            <person name="Song X."/>
            <person name="Zhang H."/>
            <person name="Dai N."/>
            <person name="Sheng W."/>
            <person name="Hou X."/>
            <person name="Wei L."/>
        </authorList>
    </citation>
    <scope>NUCLEOTIDE SEQUENCE</scope>
    <source>
        <strain evidence="2">3651</strain>
        <tissue evidence="2">Leaf</tissue>
    </source>
</reference>
<organism evidence="2 3">
    <name type="scientific">Sesamum alatum</name>
    <dbReference type="NCBI Taxonomy" id="300844"/>
    <lineage>
        <taxon>Eukaryota</taxon>
        <taxon>Viridiplantae</taxon>
        <taxon>Streptophyta</taxon>
        <taxon>Embryophyta</taxon>
        <taxon>Tracheophyta</taxon>
        <taxon>Spermatophyta</taxon>
        <taxon>Magnoliopsida</taxon>
        <taxon>eudicotyledons</taxon>
        <taxon>Gunneridae</taxon>
        <taxon>Pentapetalae</taxon>
        <taxon>asterids</taxon>
        <taxon>lamiids</taxon>
        <taxon>Lamiales</taxon>
        <taxon>Pedaliaceae</taxon>
        <taxon>Sesamum</taxon>
    </lineage>
</organism>
<name>A0AAE1Y486_9LAMI</name>
<keyword evidence="1" id="KW-1133">Transmembrane helix</keyword>
<reference evidence="2" key="2">
    <citation type="journal article" date="2024" name="Plant">
        <title>Genomic evolution and insights into agronomic trait innovations of Sesamum species.</title>
        <authorList>
            <person name="Miao H."/>
            <person name="Wang L."/>
            <person name="Qu L."/>
            <person name="Liu H."/>
            <person name="Sun Y."/>
            <person name="Le M."/>
            <person name="Wang Q."/>
            <person name="Wei S."/>
            <person name="Zheng Y."/>
            <person name="Lin W."/>
            <person name="Duan Y."/>
            <person name="Cao H."/>
            <person name="Xiong S."/>
            <person name="Wang X."/>
            <person name="Wei L."/>
            <person name="Li C."/>
            <person name="Ma Q."/>
            <person name="Ju M."/>
            <person name="Zhao R."/>
            <person name="Li G."/>
            <person name="Mu C."/>
            <person name="Tian Q."/>
            <person name="Mei H."/>
            <person name="Zhang T."/>
            <person name="Gao T."/>
            <person name="Zhang H."/>
        </authorList>
    </citation>
    <scope>NUCLEOTIDE SEQUENCE</scope>
    <source>
        <strain evidence="2">3651</strain>
    </source>
</reference>
<keyword evidence="3" id="KW-1185">Reference proteome</keyword>
<accession>A0AAE1Y486</accession>
<dbReference type="AlphaFoldDB" id="A0AAE1Y486"/>
<gene>
    <name evidence="2" type="ORF">Salat_1925700</name>
</gene>
<keyword evidence="1" id="KW-0472">Membrane</keyword>
<dbReference type="Proteomes" id="UP001293254">
    <property type="component" value="Unassembled WGS sequence"/>
</dbReference>
<keyword evidence="1" id="KW-0812">Transmembrane</keyword>
<sequence length="145" mass="17094">MIHWWTESKKRIRCRIPLRPLQQVALFEVTILCRKVILLLTCCNLQFILIPELWILLNLLGKAEFLYLQGLQLKTCAVFPVIVRDIFCDVILQVSSNSFQSNVILSKRIGCWAASRGGRVVAVMLSERWRKGLWRFRWSFRRVMD</sequence>
<proteinExistence type="predicted"/>
<evidence type="ECO:0000256" key="1">
    <source>
        <dbReference type="SAM" id="Phobius"/>
    </source>
</evidence>
<protein>
    <submittedName>
        <fullName evidence="2">Uncharacterized protein</fullName>
    </submittedName>
</protein>
<comment type="caution">
    <text evidence="2">The sequence shown here is derived from an EMBL/GenBank/DDBJ whole genome shotgun (WGS) entry which is preliminary data.</text>
</comment>
<evidence type="ECO:0000313" key="2">
    <source>
        <dbReference type="EMBL" id="KAK4423429.1"/>
    </source>
</evidence>